<dbReference type="RefSeq" id="WP_073200007.1">
    <property type="nucleotide sequence ID" value="NZ_FRCZ01000001.1"/>
</dbReference>
<evidence type="ECO:0000313" key="2">
    <source>
        <dbReference type="Proteomes" id="UP000184184"/>
    </source>
</evidence>
<protein>
    <recommendedName>
        <fullName evidence="3">Heat induced stress protein YflT</fullName>
    </recommendedName>
</protein>
<evidence type="ECO:0008006" key="3">
    <source>
        <dbReference type="Google" id="ProtNLM"/>
    </source>
</evidence>
<gene>
    <name evidence="1" type="ORF">SAMN05216179_0900</name>
</gene>
<accession>A0A1M7L0L7</accession>
<reference evidence="1 2" key="1">
    <citation type="submission" date="2016-11" db="EMBL/GenBank/DDBJ databases">
        <authorList>
            <person name="Jaros S."/>
            <person name="Januszkiewicz K."/>
            <person name="Wedrychowicz H."/>
        </authorList>
    </citation>
    <scope>NUCLEOTIDE SEQUENCE [LARGE SCALE GENOMIC DNA]</scope>
    <source>
        <strain evidence="1 2">CGMCC 1.10681</strain>
    </source>
</reference>
<evidence type="ECO:0000313" key="1">
    <source>
        <dbReference type="EMBL" id="SHM71386.1"/>
    </source>
</evidence>
<dbReference type="Proteomes" id="UP000184184">
    <property type="component" value="Unassembled WGS sequence"/>
</dbReference>
<organism evidence="1 2">
    <name type="scientific">Gracilibacillus kekensis</name>
    <dbReference type="NCBI Taxonomy" id="1027249"/>
    <lineage>
        <taxon>Bacteria</taxon>
        <taxon>Bacillati</taxon>
        <taxon>Bacillota</taxon>
        <taxon>Bacilli</taxon>
        <taxon>Bacillales</taxon>
        <taxon>Bacillaceae</taxon>
        <taxon>Gracilibacillus</taxon>
    </lineage>
</organism>
<dbReference type="OrthoDB" id="2607182at2"/>
<keyword evidence="2" id="KW-1185">Reference proteome</keyword>
<sequence length="119" mass="12959">MYKAIQAFFKEEDDAETVKADLNKLKSNNIRVDKLPEADRTILLTPLTYAGNGTTNAGGGAGAGIIGAFTRDNEGAGINTDNSPREYTVECEVEESDYQEALKIIMENDGHMDKNALED</sequence>
<name>A0A1M7L0L7_9BACI</name>
<dbReference type="EMBL" id="FRCZ01000001">
    <property type="protein sequence ID" value="SHM71386.1"/>
    <property type="molecule type" value="Genomic_DNA"/>
</dbReference>
<dbReference type="AlphaFoldDB" id="A0A1M7L0L7"/>
<proteinExistence type="predicted"/>